<reference evidence="1 2" key="1">
    <citation type="submission" date="2018-02" db="EMBL/GenBank/DDBJ databases">
        <title>The draft genome of Phyllobacterium sp. 1N-3.</title>
        <authorList>
            <person name="Liu L."/>
            <person name="Li L."/>
            <person name="Zhang X."/>
            <person name="Wang T."/>
            <person name="Liang L."/>
        </authorList>
    </citation>
    <scope>NUCLEOTIDE SEQUENCE [LARGE SCALE GENOMIC DNA]</scope>
    <source>
        <strain evidence="1 2">1N-3</strain>
    </source>
</reference>
<comment type="caution">
    <text evidence="1">The sequence shown here is derived from an EMBL/GenBank/DDBJ whole genome shotgun (WGS) entry which is preliminary data.</text>
</comment>
<dbReference type="InterPro" id="IPR019276">
    <property type="entry name" value="DUF2303"/>
</dbReference>
<sequence length="318" mass="35230">MSENNPATEAAIVADPAFSLSTAAELGARANGAELVNVVRTDELTGLPASVPALLIRGDNPHIRSVDAILEEHRLFPARKSGIATAQTLESFIGLTNRHKIEDSVVFANTDWIKPSLTTVIDYHENTSGGKAAFGKHRVHYAFPLSEEWKAWVKLNSATMTQEDFAVFLEEHVFELSAPEDGEKLRYEREFATTIATPAQLVELSRGLQVNVAAKVKNASTLQTGEGQIIWEEEHQGSDGKPIKVPGLFILSVAPFFMGEKVRVPVRLRYRVKSGSIVWFYQIFRPDQIINERVRTDLFDVKDKTSLPAFEGSPEMLA</sequence>
<gene>
    <name evidence="1" type="ORF">C5748_16295</name>
</gene>
<keyword evidence="2" id="KW-1185">Reference proteome</keyword>
<dbReference type="AlphaFoldDB" id="A0A2S9IPA1"/>
<dbReference type="RefSeq" id="WP_105742992.1">
    <property type="nucleotide sequence ID" value="NZ_PVBR01000012.1"/>
</dbReference>
<accession>A0A2S9IPA1</accession>
<evidence type="ECO:0000313" key="2">
    <source>
        <dbReference type="Proteomes" id="UP000239434"/>
    </source>
</evidence>
<evidence type="ECO:0008006" key="3">
    <source>
        <dbReference type="Google" id="ProtNLM"/>
    </source>
</evidence>
<evidence type="ECO:0000313" key="1">
    <source>
        <dbReference type="EMBL" id="PRD42353.1"/>
    </source>
</evidence>
<name>A0A2S9IPA1_9HYPH</name>
<organism evidence="1 2">
    <name type="scientific">Phyllobacterium phragmitis</name>
    <dbReference type="NCBI Taxonomy" id="2670329"/>
    <lineage>
        <taxon>Bacteria</taxon>
        <taxon>Pseudomonadati</taxon>
        <taxon>Pseudomonadota</taxon>
        <taxon>Alphaproteobacteria</taxon>
        <taxon>Hyphomicrobiales</taxon>
        <taxon>Phyllobacteriaceae</taxon>
        <taxon>Phyllobacterium</taxon>
    </lineage>
</organism>
<dbReference type="EMBL" id="PVBR01000012">
    <property type="protein sequence ID" value="PRD42353.1"/>
    <property type="molecule type" value="Genomic_DNA"/>
</dbReference>
<dbReference type="Proteomes" id="UP000239434">
    <property type="component" value="Unassembled WGS sequence"/>
</dbReference>
<dbReference type="Pfam" id="PF10065">
    <property type="entry name" value="DUF2303"/>
    <property type="match status" value="1"/>
</dbReference>
<protein>
    <recommendedName>
        <fullName evidence="3">DUF2303 domain-containing protein</fullName>
    </recommendedName>
</protein>
<proteinExistence type="predicted"/>